<accession>A0ACC2LWY8</accession>
<comment type="caution">
    <text evidence="1">The sequence shown here is derived from an EMBL/GenBank/DDBJ whole genome shotgun (WGS) entry which is preliminary data.</text>
</comment>
<proteinExistence type="predicted"/>
<name>A0ACC2LWY8_PERAE</name>
<dbReference type="Proteomes" id="UP001234297">
    <property type="component" value="Chromosome 3"/>
</dbReference>
<evidence type="ECO:0000313" key="2">
    <source>
        <dbReference type="Proteomes" id="UP001234297"/>
    </source>
</evidence>
<gene>
    <name evidence="1" type="ORF">MRB53_012194</name>
</gene>
<dbReference type="EMBL" id="CM056811">
    <property type="protein sequence ID" value="KAJ8637927.1"/>
    <property type="molecule type" value="Genomic_DNA"/>
</dbReference>
<protein>
    <submittedName>
        <fullName evidence="1">Uncharacterized protein</fullName>
    </submittedName>
</protein>
<sequence length="479" mass="53060">MEGPMFQACENGDTLTFQKLYDTDNSVLQQRTTGSLDTPLHLASRSKHKELALTILRLQPDMAMATNNKGDTPLHEATRAGEMKIVKQLLDACPCVAYMLNLAKESALYIACYFGYSEVASELCKRMNFRAWDEIGASCVRIAASEGYTEILRKILRENPSLASRKDESGCLALHLASRKGNVELIKEFLGKDPNLSFLRDSDGRSPLHWAVVSGQLLAVQEFLVERPGPASFNRLQVIDLINIADNNGDTVLHLAASMPCLEIMELLLSRHGMKVNAANNEGMTALDILQQIPAQEDPNVRNDCNRRRVTIIQQLKARKRANPTSVTAMQQALIVVVGLIVAITYYAGLNPPGGFWQNSDIGNGRNRRPGKAIQSETAPWLFTVFLASDSLGFIVSLALIPILMILRKEMVVFVNSLVVLALISIEIAFILGLIMISDRKIFYRVEIFLLVLVTLAGIWWTRQKLKLSLMSQTDSGGS</sequence>
<reference evidence="1 2" key="1">
    <citation type="journal article" date="2022" name="Hortic Res">
        <title>A haplotype resolved chromosomal level avocado genome allows analysis of novel avocado genes.</title>
        <authorList>
            <person name="Nath O."/>
            <person name="Fletcher S.J."/>
            <person name="Hayward A."/>
            <person name="Shaw L.M."/>
            <person name="Masouleh A.K."/>
            <person name="Furtado A."/>
            <person name="Henry R.J."/>
            <person name="Mitter N."/>
        </authorList>
    </citation>
    <scope>NUCLEOTIDE SEQUENCE [LARGE SCALE GENOMIC DNA]</scope>
    <source>
        <strain evidence="2">cv. Hass</strain>
    </source>
</reference>
<evidence type="ECO:0000313" key="1">
    <source>
        <dbReference type="EMBL" id="KAJ8637927.1"/>
    </source>
</evidence>
<keyword evidence="2" id="KW-1185">Reference proteome</keyword>
<organism evidence="1 2">
    <name type="scientific">Persea americana</name>
    <name type="common">Avocado</name>
    <dbReference type="NCBI Taxonomy" id="3435"/>
    <lineage>
        <taxon>Eukaryota</taxon>
        <taxon>Viridiplantae</taxon>
        <taxon>Streptophyta</taxon>
        <taxon>Embryophyta</taxon>
        <taxon>Tracheophyta</taxon>
        <taxon>Spermatophyta</taxon>
        <taxon>Magnoliopsida</taxon>
        <taxon>Magnoliidae</taxon>
        <taxon>Laurales</taxon>
        <taxon>Lauraceae</taxon>
        <taxon>Persea</taxon>
    </lineage>
</organism>